<reference evidence="3 4" key="1">
    <citation type="submission" date="2021-01" db="EMBL/GenBank/DDBJ databases">
        <title>Whole genome shotgun sequence of Actinoplanes humidus NBRC 14915.</title>
        <authorList>
            <person name="Komaki H."/>
            <person name="Tamura T."/>
        </authorList>
    </citation>
    <scope>NUCLEOTIDE SEQUENCE [LARGE SCALE GENOMIC DNA]</scope>
    <source>
        <strain evidence="3 4">NBRC 14915</strain>
    </source>
</reference>
<dbReference type="RefSeq" id="WP_203842266.1">
    <property type="nucleotide sequence ID" value="NZ_BAAATV010000016.1"/>
</dbReference>
<dbReference type="Gene3D" id="3.30.565.10">
    <property type="entry name" value="Histidine kinase-like ATPase, C-terminal domain"/>
    <property type="match status" value="1"/>
</dbReference>
<dbReference type="InterPro" id="IPR003594">
    <property type="entry name" value="HATPase_dom"/>
</dbReference>
<dbReference type="PANTHER" id="PTHR35526">
    <property type="entry name" value="ANTI-SIGMA-F FACTOR RSBW-RELATED"/>
    <property type="match status" value="1"/>
</dbReference>
<sequence length="270" mass="29413">MEEEPPYLFDLHDSEVAVTTDIDGAVIDICVSGPWQRSVGVTVHQAIQKCLAECPAGIVIDLGRIDDPGAESVATWVAAAQMADATDPPTQIALCMPPGTPLGERLLRVGSKRFLAIFETPAQARIAIAARRVLADVIRLRLPPSLQSVSVARNLVGGACHEWTMPRLLMPGRAVMSELVANAVEHARTEMDISVSRRGFGLHIAVRDRDPKLPYIRRPAPVLAGRPLDERGRGLQVVHADSMAWGAMRTTGGKMVWATIRERRGSGRRW</sequence>
<name>A0ABQ4A4N5_9ACTN</name>
<dbReference type="EMBL" id="BOMN01000118">
    <property type="protein sequence ID" value="GIE25312.1"/>
    <property type="molecule type" value="Genomic_DNA"/>
</dbReference>
<evidence type="ECO:0000313" key="3">
    <source>
        <dbReference type="EMBL" id="GIE25312.1"/>
    </source>
</evidence>
<accession>A0ABQ4A4N5</accession>
<dbReference type="Pfam" id="PF13581">
    <property type="entry name" value="HATPase_c_2"/>
    <property type="match status" value="1"/>
</dbReference>
<feature type="domain" description="Histidine kinase/HSP90-like ATPase" evidence="2">
    <location>
        <begin position="173"/>
        <end position="259"/>
    </location>
</feature>
<organism evidence="3 4">
    <name type="scientific">Winogradskya humida</name>
    <dbReference type="NCBI Taxonomy" id="113566"/>
    <lineage>
        <taxon>Bacteria</taxon>
        <taxon>Bacillati</taxon>
        <taxon>Actinomycetota</taxon>
        <taxon>Actinomycetes</taxon>
        <taxon>Micromonosporales</taxon>
        <taxon>Micromonosporaceae</taxon>
        <taxon>Winogradskya</taxon>
    </lineage>
</organism>
<evidence type="ECO:0000256" key="1">
    <source>
        <dbReference type="ARBA" id="ARBA00022527"/>
    </source>
</evidence>
<keyword evidence="1" id="KW-0723">Serine/threonine-protein kinase</keyword>
<keyword evidence="1" id="KW-0418">Kinase</keyword>
<comment type="caution">
    <text evidence="3">The sequence shown here is derived from an EMBL/GenBank/DDBJ whole genome shotgun (WGS) entry which is preliminary data.</text>
</comment>
<dbReference type="CDD" id="cd16936">
    <property type="entry name" value="HATPase_RsbW-like"/>
    <property type="match status" value="1"/>
</dbReference>
<evidence type="ECO:0000259" key="2">
    <source>
        <dbReference type="Pfam" id="PF13581"/>
    </source>
</evidence>
<proteinExistence type="predicted"/>
<dbReference type="InterPro" id="IPR036890">
    <property type="entry name" value="HATPase_C_sf"/>
</dbReference>
<keyword evidence="4" id="KW-1185">Reference proteome</keyword>
<protein>
    <recommendedName>
        <fullName evidence="2">Histidine kinase/HSP90-like ATPase domain-containing protein</fullName>
    </recommendedName>
</protein>
<dbReference type="SUPFAM" id="SSF55874">
    <property type="entry name" value="ATPase domain of HSP90 chaperone/DNA topoisomerase II/histidine kinase"/>
    <property type="match status" value="1"/>
</dbReference>
<dbReference type="Proteomes" id="UP000603200">
    <property type="component" value="Unassembled WGS sequence"/>
</dbReference>
<gene>
    <name evidence="3" type="ORF">Ahu01nite_084140</name>
</gene>
<evidence type="ECO:0000313" key="4">
    <source>
        <dbReference type="Proteomes" id="UP000603200"/>
    </source>
</evidence>
<dbReference type="InterPro" id="IPR050267">
    <property type="entry name" value="Anti-sigma-factor_SerPK"/>
</dbReference>
<dbReference type="PANTHER" id="PTHR35526:SF3">
    <property type="entry name" value="ANTI-SIGMA-F FACTOR RSBW"/>
    <property type="match status" value="1"/>
</dbReference>
<keyword evidence="1" id="KW-0808">Transferase</keyword>